<keyword evidence="5 7" id="KW-0804">Transcription</keyword>
<feature type="region of interest" description="Disordered" evidence="8">
    <location>
        <begin position="178"/>
        <end position="210"/>
    </location>
</feature>
<comment type="caution">
    <text evidence="9">The sequence shown here is derived from an EMBL/GenBank/DDBJ whole genome shotgun (WGS) entry which is preliminary data.</text>
</comment>
<evidence type="ECO:0000256" key="3">
    <source>
        <dbReference type="ARBA" id="ARBA00023015"/>
    </source>
</evidence>
<keyword evidence="4 7" id="KW-0238">DNA-binding</keyword>
<feature type="region of interest" description="Disordered" evidence="8">
    <location>
        <begin position="319"/>
        <end position="365"/>
    </location>
</feature>
<evidence type="ECO:0000256" key="1">
    <source>
        <dbReference type="ARBA" id="ARBA00004123"/>
    </source>
</evidence>
<dbReference type="STRING" id="1077348.A0A2G8STR9"/>
<feature type="region of interest" description="Disordered" evidence="8">
    <location>
        <begin position="122"/>
        <end position="146"/>
    </location>
</feature>
<feature type="compositionally biased region" description="Basic and acidic residues" evidence="8">
    <location>
        <begin position="405"/>
        <end position="423"/>
    </location>
</feature>
<feature type="compositionally biased region" description="Acidic residues" evidence="8">
    <location>
        <begin position="424"/>
        <end position="433"/>
    </location>
</feature>
<sequence length="699" mass="75645">MAKKGAPTLFNPRPSRPTLPKKEPSVANTPSPGSSQNTPNPQSAPGTPKKPPATGASPATRPVPPRRAPAPKTEDDTTPQPPEGPFTEYRLMSSKLNGWKYDVMKFESRKRVEINDWAKPVKLNRKDPHRNDPALQPQAQQAVTPMVGSDGKLVIGADGKVVMVDAQGRPVRDPAAVAAAEQVKEEKGKDKGMGGGPGAGDKDKKPKRFQKKTRQVFLVPEATRQLRREEKFPWVIEDGAQKEVWVGKIEDVSKSQTFAMFMPAANDVFKFVPAHRWYKFQKKPSHHVPNLEEAESLMTKLQKRKDATHWTLRQKTEQAAASSSSLVHNAGQSLGPGGRKLRTVDSGTGGLFGDDDEEGVDSKRRVKRELGAEGFLDELDFEETFADDEDKMEHDDKEDEEAKELEERLKREYKTANKLREGYIDESESEDDESKLTGAGKNLQKTLKKLEKGGGYDESDDEKNPYASSDEEVEEEEPPPVHTGPAILPPEPKPGARPGTQTPSGAMPGVKPSVNGVVPVKTEPQSRATSPVPGHGGHSIVAKRATSPKVPKPKSGMVSRAGSPLASPTGASPPASRATSPGRVDSPPTGANAPPGGKPLKRKATDDASAVPSDGAPRPKKRKAPGELEDRMVIEWLKNTPNATTRECIMHFTRYLTDEAKKSKFTALVKEVAQLSNGVLVLRPAYRGGAGAPSPAVAG</sequence>
<keyword evidence="6 7" id="KW-0539">Nucleus</keyword>
<evidence type="ECO:0000313" key="10">
    <source>
        <dbReference type="Proteomes" id="UP000230002"/>
    </source>
</evidence>
<dbReference type="GO" id="GO:0016251">
    <property type="term" value="F:RNA polymerase II general transcription initiation factor activity"/>
    <property type="evidence" value="ECO:0007669"/>
    <property type="project" value="TreeGrafter"/>
</dbReference>
<dbReference type="GO" id="GO:0006367">
    <property type="term" value="P:transcription initiation at RNA polymerase II promoter"/>
    <property type="evidence" value="ECO:0007669"/>
    <property type="project" value="InterPro"/>
</dbReference>
<feature type="compositionally biased region" description="Acidic residues" evidence="8">
    <location>
        <begin position="377"/>
        <end position="404"/>
    </location>
</feature>
<dbReference type="Pfam" id="PF05793">
    <property type="entry name" value="TFIIF_alpha"/>
    <property type="match status" value="1"/>
</dbReference>
<protein>
    <recommendedName>
        <fullName evidence="7">Transcription initiation factor IIF subunit alpha</fullName>
    </recommendedName>
</protein>
<comment type="function">
    <text evidence="7">TFIIF is a general transcription initiation factor that binds to RNA polymerase II and helps to recruit it to the initiation complex in collaboration with TFIIB. It promotes transcription elongation.</text>
</comment>
<evidence type="ECO:0000256" key="5">
    <source>
        <dbReference type="ARBA" id="ARBA00023163"/>
    </source>
</evidence>
<dbReference type="GO" id="GO:0003677">
    <property type="term" value="F:DNA binding"/>
    <property type="evidence" value="ECO:0007669"/>
    <property type="project" value="UniProtKB-KW"/>
</dbReference>
<feature type="region of interest" description="Disordered" evidence="8">
    <location>
        <begin position="1"/>
        <end position="89"/>
    </location>
</feature>
<evidence type="ECO:0000256" key="8">
    <source>
        <dbReference type="SAM" id="MobiDB-lite"/>
    </source>
</evidence>
<name>A0A2G8STR9_9APHY</name>
<dbReference type="EMBL" id="AYKW01000001">
    <property type="protein sequence ID" value="PIL37176.1"/>
    <property type="molecule type" value="Genomic_DNA"/>
</dbReference>
<dbReference type="PANTHER" id="PTHR13011:SF0">
    <property type="entry name" value="GENERAL TRANSCRIPTION FACTOR IIF SUBUNIT 1"/>
    <property type="match status" value="1"/>
</dbReference>
<dbReference type="AlphaFoldDB" id="A0A2G8STR9"/>
<evidence type="ECO:0000256" key="2">
    <source>
        <dbReference type="ARBA" id="ARBA00005249"/>
    </source>
</evidence>
<feature type="region of interest" description="Disordered" evidence="8">
    <location>
        <begin position="377"/>
        <end position="628"/>
    </location>
</feature>
<keyword evidence="10" id="KW-1185">Reference proteome</keyword>
<dbReference type="InterPro" id="IPR011039">
    <property type="entry name" value="TFIIF_interaction"/>
</dbReference>
<accession>A0A2G8STR9</accession>
<dbReference type="GO" id="GO:0001096">
    <property type="term" value="F:TFIIF-class transcription factor complex binding"/>
    <property type="evidence" value="ECO:0007669"/>
    <property type="project" value="TreeGrafter"/>
</dbReference>
<reference evidence="9 10" key="1">
    <citation type="journal article" date="2015" name="Sci. Rep.">
        <title>Chromosome-level genome map provides insights into diverse defense mechanisms in the medicinal fungus Ganoderma sinense.</title>
        <authorList>
            <person name="Zhu Y."/>
            <person name="Xu J."/>
            <person name="Sun C."/>
            <person name="Zhou S."/>
            <person name="Xu H."/>
            <person name="Nelson D.R."/>
            <person name="Qian J."/>
            <person name="Song J."/>
            <person name="Luo H."/>
            <person name="Xiang L."/>
            <person name="Li Y."/>
            <person name="Xu Z."/>
            <person name="Ji A."/>
            <person name="Wang L."/>
            <person name="Lu S."/>
            <person name="Hayward A."/>
            <person name="Sun W."/>
            <person name="Li X."/>
            <person name="Schwartz D.C."/>
            <person name="Wang Y."/>
            <person name="Chen S."/>
        </authorList>
    </citation>
    <scope>NUCLEOTIDE SEQUENCE [LARGE SCALE GENOMIC DNA]</scope>
    <source>
        <strain evidence="9 10">ZZ0214-1</strain>
    </source>
</reference>
<dbReference type="InterPro" id="IPR008851">
    <property type="entry name" value="TFIIF-alpha"/>
</dbReference>
<feature type="compositionally biased region" description="Acidic residues" evidence="8">
    <location>
        <begin position="469"/>
        <end position="478"/>
    </location>
</feature>
<evidence type="ECO:0000256" key="4">
    <source>
        <dbReference type="ARBA" id="ARBA00023125"/>
    </source>
</evidence>
<comment type="similarity">
    <text evidence="2 7">Belongs to the TFIIF alpha subunit family.</text>
</comment>
<feature type="compositionally biased region" description="Polar residues" evidence="8">
    <location>
        <begin position="26"/>
        <end position="45"/>
    </location>
</feature>
<dbReference type="Proteomes" id="UP000230002">
    <property type="component" value="Unassembled WGS sequence"/>
</dbReference>
<keyword evidence="3 7" id="KW-0805">Transcription regulation</keyword>
<proteinExistence type="inferred from homology"/>
<comment type="subcellular location">
    <subcellularLocation>
        <location evidence="1 7">Nucleus</location>
    </subcellularLocation>
</comment>
<evidence type="ECO:0000256" key="6">
    <source>
        <dbReference type="ARBA" id="ARBA00023242"/>
    </source>
</evidence>
<dbReference type="GO" id="GO:0005674">
    <property type="term" value="C:transcription factor TFIIF complex"/>
    <property type="evidence" value="ECO:0007669"/>
    <property type="project" value="TreeGrafter"/>
</dbReference>
<feature type="compositionally biased region" description="Polar residues" evidence="8">
    <location>
        <begin position="319"/>
        <end position="332"/>
    </location>
</feature>
<feature type="compositionally biased region" description="Basic and acidic residues" evidence="8">
    <location>
        <begin position="182"/>
        <end position="192"/>
    </location>
</feature>
<evidence type="ECO:0000313" key="9">
    <source>
        <dbReference type="EMBL" id="PIL37176.1"/>
    </source>
</evidence>
<dbReference type="PANTHER" id="PTHR13011">
    <property type="entry name" value="TFIIF-ALPHA"/>
    <property type="match status" value="1"/>
</dbReference>
<dbReference type="SUPFAM" id="SSF50916">
    <property type="entry name" value="Rap30/74 interaction domains"/>
    <property type="match status" value="1"/>
</dbReference>
<dbReference type="GO" id="GO:0032968">
    <property type="term" value="P:positive regulation of transcription elongation by RNA polymerase II"/>
    <property type="evidence" value="ECO:0007669"/>
    <property type="project" value="InterPro"/>
</dbReference>
<dbReference type="OrthoDB" id="76676at2759"/>
<gene>
    <name evidence="9" type="ORF">GSI_00868</name>
</gene>
<organism evidence="9 10">
    <name type="scientific">Ganoderma sinense ZZ0214-1</name>
    <dbReference type="NCBI Taxonomy" id="1077348"/>
    <lineage>
        <taxon>Eukaryota</taxon>
        <taxon>Fungi</taxon>
        <taxon>Dikarya</taxon>
        <taxon>Basidiomycota</taxon>
        <taxon>Agaricomycotina</taxon>
        <taxon>Agaricomycetes</taxon>
        <taxon>Polyporales</taxon>
        <taxon>Polyporaceae</taxon>
        <taxon>Ganoderma</taxon>
    </lineage>
</organism>
<evidence type="ECO:0000256" key="7">
    <source>
        <dbReference type="RuleBase" id="RU366044"/>
    </source>
</evidence>